<feature type="compositionally biased region" description="Polar residues" evidence="1">
    <location>
        <begin position="83"/>
        <end position="94"/>
    </location>
</feature>
<keyword evidence="3" id="KW-1185">Reference proteome</keyword>
<evidence type="ECO:0000256" key="1">
    <source>
        <dbReference type="SAM" id="MobiDB-lite"/>
    </source>
</evidence>
<dbReference type="AlphaFoldDB" id="A0A0J8VAU7"/>
<keyword evidence="2" id="KW-0282">Flagellum</keyword>
<proteinExistence type="predicted"/>
<accession>A0A0J8VAU7</accession>
<dbReference type="Proteomes" id="UP000240481">
    <property type="component" value="Unassembled WGS sequence"/>
</dbReference>
<evidence type="ECO:0000313" key="3">
    <source>
        <dbReference type="Proteomes" id="UP000240481"/>
    </source>
</evidence>
<comment type="caution">
    <text evidence="2">The sequence shown here is derived from an EMBL/GenBank/DDBJ whole genome shotgun (WGS) entry which is preliminary data.</text>
</comment>
<reference evidence="2 3" key="1">
    <citation type="submission" date="2018-01" db="EMBL/GenBank/DDBJ databases">
        <title>Whole genome sequencing of Histamine producing bacteria.</title>
        <authorList>
            <person name="Butler K."/>
        </authorList>
    </citation>
    <scope>NUCLEOTIDE SEQUENCE [LARGE SCALE GENOMIC DNA]</scope>
    <source>
        <strain evidence="2 3">DSM 24669</strain>
    </source>
</reference>
<sequence length="94" mass="11217">MQRLDQLDEKLAALLATETEVDSEQLQQLLQQREVLLQELMAHPERLDKLQWQAAVERTSLLLEKIRQHRDRSAGQLKRLQHGQRSMQIYNKFR</sequence>
<organism evidence="2 3">
    <name type="scientific">Photobacterium swingsii</name>
    <dbReference type="NCBI Taxonomy" id="680026"/>
    <lineage>
        <taxon>Bacteria</taxon>
        <taxon>Pseudomonadati</taxon>
        <taxon>Pseudomonadota</taxon>
        <taxon>Gammaproteobacteria</taxon>
        <taxon>Vibrionales</taxon>
        <taxon>Vibrionaceae</taxon>
        <taxon>Photobacterium</taxon>
    </lineage>
</organism>
<dbReference type="STRING" id="680026.AB733_16505"/>
<keyword evidence="2" id="KW-0966">Cell projection</keyword>
<dbReference type="RefSeq" id="WP_048899765.1">
    <property type="nucleotide sequence ID" value="NZ_AP024852.1"/>
</dbReference>
<keyword evidence="2" id="KW-0969">Cilium</keyword>
<dbReference type="OrthoDB" id="5816916at2"/>
<dbReference type="EMBL" id="PYLZ01000001">
    <property type="protein sequence ID" value="PSW26569.1"/>
    <property type="molecule type" value="Genomic_DNA"/>
</dbReference>
<evidence type="ECO:0000313" key="2">
    <source>
        <dbReference type="EMBL" id="PSW26569.1"/>
    </source>
</evidence>
<name>A0A0J8VAU7_9GAMM</name>
<protein>
    <submittedName>
        <fullName evidence="2">Flagellar rod protein FlaI</fullName>
    </submittedName>
</protein>
<gene>
    <name evidence="2" type="ORF">C9I94_00850</name>
</gene>
<feature type="region of interest" description="Disordered" evidence="1">
    <location>
        <begin position="74"/>
        <end position="94"/>
    </location>
</feature>